<evidence type="ECO:0000313" key="1">
    <source>
        <dbReference type="EMBL" id="AGK45462.1"/>
    </source>
</evidence>
<accession>N0A748</accession>
<geneLocation type="mitochondrion" evidence="1"/>
<dbReference type="AlphaFoldDB" id="N0A748"/>
<dbReference type="EMBL" id="KC352446">
    <property type="protein sequence ID" value="AGK45462.1"/>
    <property type="molecule type" value="Genomic_DNA"/>
</dbReference>
<keyword evidence="1" id="KW-0496">Mitochondrion</keyword>
<protein>
    <submittedName>
        <fullName evidence="1">Uncharacterized protein</fullName>
    </submittedName>
</protein>
<organism evidence="1">
    <name type="scientific">Rhizoctonia solani</name>
    <dbReference type="NCBI Taxonomy" id="456999"/>
    <lineage>
        <taxon>Eukaryota</taxon>
        <taxon>Fungi</taxon>
        <taxon>Dikarya</taxon>
        <taxon>Basidiomycota</taxon>
        <taxon>Agaricomycotina</taxon>
        <taxon>Agaricomycetes</taxon>
        <taxon>Cantharellales</taxon>
        <taxon>Ceratobasidiaceae</taxon>
        <taxon>Rhizoctonia</taxon>
    </lineage>
</organism>
<reference evidence="1" key="2">
    <citation type="journal article" date="2014" name="FEMS Microbiol. Lett.">
        <title>Mobile elements and mitochondrial genome expansion in the soil fungus and potato pathogen Rhizoctonia solani AG-3.</title>
        <authorList>
            <person name="Losada L."/>
            <person name="Pakala S.B."/>
            <person name="Fedorova N.D."/>
            <person name="Joardar V."/>
            <person name="Shabalina S.A."/>
            <person name="Hostetler J."/>
            <person name="Pakala S.M."/>
            <person name="Zafar N."/>
            <person name="Thomas E."/>
            <person name="Rodriguez-Carres M."/>
            <person name="Dean R."/>
            <person name="Vilgalys R."/>
            <person name="Nierman W.C."/>
            <person name="Cubeta M.A."/>
        </authorList>
    </citation>
    <scope>NUCLEOTIDE SEQUENCE</scope>
    <source>
        <strain evidence="1">AG3 Rhs1AP</strain>
    </source>
</reference>
<proteinExistence type="predicted"/>
<sequence length="83" mass="9496">MDLLVLPRYRGMKSIKIQKTSFPRQMQEKFFLLFQHTISLVPILNHYAILRKKYFGTDCRSVPSPCGPSSFVEAGGTVRGKFS</sequence>
<reference evidence="1" key="1">
    <citation type="submission" date="2012-12" db="EMBL/GenBank/DDBJ databases">
        <authorList>
            <person name="Pakala S."/>
            <person name="Fedorova N."/>
            <person name="Joardar V."/>
            <person name="Shabalina S."/>
            <person name="Hostetler J."/>
            <person name="Pakala S."/>
            <person name="Zafar N."/>
            <person name="Nierman W."/>
            <person name="Cubeta M."/>
        </authorList>
    </citation>
    <scope>NUCLEOTIDE SEQUENCE</scope>
    <source>
        <strain evidence="1">AG3 Rhs1AP</strain>
    </source>
</reference>
<dbReference type="GeneID" id="16029624"/>
<dbReference type="RefSeq" id="YP_008082084.1">
    <property type="nucleotide sequence ID" value="NC_021436.1"/>
</dbReference>
<name>N0A748_9AGAM</name>
<gene>
    <name evidence="1" type="ORF">RSOL_m01530</name>
</gene>